<accession>A0A8S2EMM7</accession>
<feature type="transmembrane region" description="Helical" evidence="1">
    <location>
        <begin position="62"/>
        <end position="84"/>
    </location>
</feature>
<dbReference type="Proteomes" id="UP000677228">
    <property type="component" value="Unassembled WGS sequence"/>
</dbReference>
<keyword evidence="1" id="KW-0812">Transmembrane</keyword>
<keyword evidence="1" id="KW-1133">Transmembrane helix</keyword>
<comment type="caution">
    <text evidence="2">The sequence shown here is derived from an EMBL/GenBank/DDBJ whole genome shotgun (WGS) entry which is preliminary data.</text>
</comment>
<proteinExistence type="predicted"/>
<dbReference type="EMBL" id="CAJNOK010014386">
    <property type="protein sequence ID" value="CAF1203729.1"/>
    <property type="molecule type" value="Genomic_DNA"/>
</dbReference>
<protein>
    <submittedName>
        <fullName evidence="2">Uncharacterized protein</fullName>
    </submittedName>
</protein>
<organism evidence="2 4">
    <name type="scientific">Didymodactylos carnosus</name>
    <dbReference type="NCBI Taxonomy" id="1234261"/>
    <lineage>
        <taxon>Eukaryota</taxon>
        <taxon>Metazoa</taxon>
        <taxon>Spiralia</taxon>
        <taxon>Gnathifera</taxon>
        <taxon>Rotifera</taxon>
        <taxon>Eurotatoria</taxon>
        <taxon>Bdelloidea</taxon>
        <taxon>Philodinida</taxon>
        <taxon>Philodinidae</taxon>
        <taxon>Didymodactylos</taxon>
    </lineage>
</organism>
<evidence type="ECO:0000313" key="2">
    <source>
        <dbReference type="EMBL" id="CAF1203729.1"/>
    </source>
</evidence>
<evidence type="ECO:0000313" key="4">
    <source>
        <dbReference type="Proteomes" id="UP000677228"/>
    </source>
</evidence>
<dbReference type="EMBL" id="CAJOBA010035918">
    <property type="protein sequence ID" value="CAF4013347.1"/>
    <property type="molecule type" value="Genomic_DNA"/>
</dbReference>
<sequence>MHKTDRFNEANYIAVKSNEFTFHKYTACSIKELKELFRFHPREWWYGIKPNKSYPLFVRGDLDGLVALFIDNLATLLGIILSLLPVLGSEIVYGKIVPGLALAMLWGNLYYVYMARKLALKENRSDVTAQPYGINTPGAFAFVYGILYSTYYSCLQESYNTQQYCRELAWYVGIAGNFITGVIL</sequence>
<name>A0A8S2EMM7_9BILA</name>
<dbReference type="PANTHER" id="PTHR31610:SF0">
    <property type="entry name" value="SLC26A_SULP TRANSPORTER DOMAIN-CONTAINING PROTEIN"/>
    <property type="match status" value="1"/>
</dbReference>
<gene>
    <name evidence="2" type="ORF">OVA965_LOCUS24113</name>
    <name evidence="3" type="ORF">TMI583_LOCUS24830</name>
</gene>
<dbReference type="PANTHER" id="PTHR31610">
    <property type="entry name" value="SLR0360 PROTEIN"/>
    <property type="match status" value="1"/>
</dbReference>
<keyword evidence="1" id="KW-0472">Membrane</keyword>
<dbReference type="AlphaFoldDB" id="A0A8S2EMM7"/>
<evidence type="ECO:0000256" key="1">
    <source>
        <dbReference type="SAM" id="Phobius"/>
    </source>
</evidence>
<evidence type="ECO:0000313" key="3">
    <source>
        <dbReference type="EMBL" id="CAF4013347.1"/>
    </source>
</evidence>
<dbReference type="Proteomes" id="UP000682733">
    <property type="component" value="Unassembled WGS sequence"/>
</dbReference>
<reference evidence="2" key="1">
    <citation type="submission" date="2021-02" db="EMBL/GenBank/DDBJ databases">
        <authorList>
            <person name="Nowell W R."/>
        </authorList>
    </citation>
    <scope>NUCLEOTIDE SEQUENCE</scope>
</reference>
<feature type="transmembrane region" description="Helical" evidence="1">
    <location>
        <begin position="96"/>
        <end position="114"/>
    </location>
</feature>